<feature type="compositionally biased region" description="Acidic residues" evidence="1">
    <location>
        <begin position="134"/>
        <end position="144"/>
    </location>
</feature>
<sequence>MPVPAIFVAGCSTADAWFHQKLHHTKNRRLVAASGSAGSSILRHGSIVLPPWFAAPVSVVTVPVVGSAMLGWLQHRWTPSPAPMDAPVSSTRSATPPQGRRHAVVSSAAPRQSHEHGEGAGHVLPLPCAMTETTSDDNTLDASDDGFFTSGSSSDEEADGELTDKSTAEDSEVAIGVGGCSETIKSLFNDEKDDMAKEDSDKLAPTIGQLESLHELDPWTSSECSFSCSILFSDLMFLKACSQHSSRQGKPMTPYRSLDYSENCRYHAITVIEQWMGDGDRFHKTDKYELAHCIAYFRQNLVYKYIVSAKDKGKIVKVNDPVFVP</sequence>
<dbReference type="AlphaFoldDB" id="M8BMB3"/>
<dbReference type="EnsemblPlants" id="EMT22963">
    <property type="protein sequence ID" value="EMT22963"/>
    <property type="gene ID" value="F775_27003"/>
</dbReference>
<organism evidence="2">
    <name type="scientific">Aegilops tauschii</name>
    <name type="common">Tausch's goatgrass</name>
    <name type="synonym">Aegilops squarrosa</name>
    <dbReference type="NCBI Taxonomy" id="37682"/>
    <lineage>
        <taxon>Eukaryota</taxon>
        <taxon>Viridiplantae</taxon>
        <taxon>Streptophyta</taxon>
        <taxon>Embryophyta</taxon>
        <taxon>Tracheophyta</taxon>
        <taxon>Spermatophyta</taxon>
        <taxon>Magnoliopsida</taxon>
        <taxon>Liliopsida</taxon>
        <taxon>Poales</taxon>
        <taxon>Poaceae</taxon>
        <taxon>BOP clade</taxon>
        <taxon>Pooideae</taxon>
        <taxon>Triticodae</taxon>
        <taxon>Triticeae</taxon>
        <taxon>Triticinae</taxon>
        <taxon>Aegilops</taxon>
    </lineage>
</organism>
<accession>M8BMB3</accession>
<feature type="region of interest" description="Disordered" evidence="1">
    <location>
        <begin position="79"/>
        <end position="175"/>
    </location>
</feature>
<evidence type="ECO:0000313" key="2">
    <source>
        <dbReference type="EnsemblPlants" id="EMT22963"/>
    </source>
</evidence>
<name>M8BMB3_AEGTA</name>
<protein>
    <submittedName>
        <fullName evidence="2">Uncharacterized protein</fullName>
    </submittedName>
</protein>
<evidence type="ECO:0000256" key="1">
    <source>
        <dbReference type="SAM" id="MobiDB-lite"/>
    </source>
</evidence>
<proteinExistence type="predicted"/>
<reference evidence="2" key="1">
    <citation type="submission" date="2015-06" db="UniProtKB">
        <authorList>
            <consortium name="EnsemblPlants"/>
        </authorList>
    </citation>
    <scope>IDENTIFICATION</scope>
</reference>